<dbReference type="EMBL" id="FNSD01000001">
    <property type="protein sequence ID" value="SEC59391.1"/>
    <property type="molecule type" value="Genomic_DNA"/>
</dbReference>
<dbReference type="InterPro" id="IPR013783">
    <property type="entry name" value="Ig-like_fold"/>
</dbReference>
<gene>
    <name evidence="1" type="ORF">SAMN05443244_3846</name>
</gene>
<dbReference type="InterPro" id="IPR036116">
    <property type="entry name" value="FN3_sf"/>
</dbReference>
<protein>
    <recommendedName>
        <fullName evidence="3">Fibronectin type-III domain-containing protein</fullName>
    </recommendedName>
</protein>
<dbReference type="AlphaFoldDB" id="A0A1H4TTK6"/>
<dbReference type="SUPFAM" id="SSF101898">
    <property type="entry name" value="NHL repeat"/>
    <property type="match status" value="1"/>
</dbReference>
<name>A0A1H4TTK6_9BACT</name>
<dbReference type="Proteomes" id="UP000182409">
    <property type="component" value="Unassembled WGS sequence"/>
</dbReference>
<evidence type="ECO:0000313" key="2">
    <source>
        <dbReference type="Proteomes" id="UP000182409"/>
    </source>
</evidence>
<organism evidence="1 2">
    <name type="scientific">Terriglobus roseus</name>
    <dbReference type="NCBI Taxonomy" id="392734"/>
    <lineage>
        <taxon>Bacteria</taxon>
        <taxon>Pseudomonadati</taxon>
        <taxon>Acidobacteriota</taxon>
        <taxon>Terriglobia</taxon>
        <taxon>Terriglobales</taxon>
        <taxon>Acidobacteriaceae</taxon>
        <taxon>Terriglobus</taxon>
    </lineage>
</organism>
<dbReference type="Gene3D" id="2.60.40.10">
    <property type="entry name" value="Immunoglobulins"/>
    <property type="match status" value="1"/>
</dbReference>
<dbReference type="CDD" id="cd00063">
    <property type="entry name" value="FN3"/>
    <property type="match status" value="1"/>
</dbReference>
<evidence type="ECO:0008006" key="3">
    <source>
        <dbReference type="Google" id="ProtNLM"/>
    </source>
</evidence>
<accession>A0A1H4TTK6</accession>
<sequence length="682" mass="71593">MRNDGRLEPAPALRAIASTQATFLWSLASSGNSLYAGTGAASGGSQLLKIDEKGAITTAASFKELNVQAVLPLPDGSVLAATSPDGKVYRVRGGGTPEVVFDASLTTEKPKYLWSLALAKDGDLLVAAGAPATIFRVKLAGTSPTATPKPTVFFHSGDQHIRSLLVAPDGTVYAGSDGAGIVYRIASDGKPFALYAAPKHEITTMALDAAGNLYAAAVGDRRPPALPPLPASGQQAVSITILQPGSAISANNNSIVPDGSEIYRISPDGTPLRLVALQQDVVYALAVRNGALYAGTGNRGRVYRIDTENAGVYTDIAHTEASQVTAMTPTAAGLAMVTANSGKVLQISDVVAANASYISDVFDGETTTRWGRAEVTGSAAGVDLFVRSGNIENPRDTLGNLWSDWKSVTANQTPLPAPASRYLQWKAVLKPGAQLRSVTMNYLPRNLPPQVDDIAVQPGARYTGGGSAAPSSTVAISFRGAPSTAPALALPESGAPPLIAQRDRNAVTLRWLAHDPNNDDLMFAVDFRDVHEQTWHRLKDKISERAYSFDSALLPDGEYELRVTASDAPVHTDADTLKGERTSAPFKIDTTPPVPGTLTATVGAGKLHATFDATDATSPISHAEYSVDAGPWQYLEPAGALSDSKSEHYDFTSAVTGTGEHTVAIRVFDRNENAVSVKALAR</sequence>
<evidence type="ECO:0000313" key="1">
    <source>
        <dbReference type="EMBL" id="SEC59391.1"/>
    </source>
</evidence>
<proteinExistence type="predicted"/>
<dbReference type="InterPro" id="IPR003961">
    <property type="entry name" value="FN3_dom"/>
</dbReference>
<dbReference type="RefSeq" id="WP_244502165.1">
    <property type="nucleotide sequence ID" value="NZ_FNSD01000001.1"/>
</dbReference>
<dbReference type="SUPFAM" id="SSF49265">
    <property type="entry name" value="Fibronectin type III"/>
    <property type="match status" value="1"/>
</dbReference>
<dbReference type="Gene3D" id="2.130.10.10">
    <property type="entry name" value="YVTN repeat-like/Quinoprotein amine dehydrogenase"/>
    <property type="match status" value="1"/>
</dbReference>
<dbReference type="InterPro" id="IPR015943">
    <property type="entry name" value="WD40/YVTN_repeat-like_dom_sf"/>
</dbReference>
<reference evidence="1 2" key="1">
    <citation type="submission" date="2016-10" db="EMBL/GenBank/DDBJ databases">
        <authorList>
            <person name="de Groot N.N."/>
        </authorList>
    </citation>
    <scope>NUCLEOTIDE SEQUENCE [LARGE SCALE GENOMIC DNA]</scope>
    <source>
        <strain evidence="1 2">AB35.6</strain>
    </source>
</reference>